<feature type="transmembrane region" description="Helical" evidence="1">
    <location>
        <begin position="112"/>
        <end position="132"/>
    </location>
</feature>
<keyword evidence="1" id="KW-1133">Transmembrane helix</keyword>
<organism evidence="2 3">
    <name type="scientific">Zizania palustris</name>
    <name type="common">Northern wild rice</name>
    <dbReference type="NCBI Taxonomy" id="103762"/>
    <lineage>
        <taxon>Eukaryota</taxon>
        <taxon>Viridiplantae</taxon>
        <taxon>Streptophyta</taxon>
        <taxon>Embryophyta</taxon>
        <taxon>Tracheophyta</taxon>
        <taxon>Spermatophyta</taxon>
        <taxon>Magnoliopsida</taxon>
        <taxon>Liliopsida</taxon>
        <taxon>Poales</taxon>
        <taxon>Poaceae</taxon>
        <taxon>BOP clade</taxon>
        <taxon>Oryzoideae</taxon>
        <taxon>Oryzeae</taxon>
        <taxon>Zizaniinae</taxon>
        <taxon>Zizania</taxon>
    </lineage>
</organism>
<evidence type="ECO:0008006" key="4">
    <source>
        <dbReference type="Google" id="ProtNLM"/>
    </source>
</evidence>
<feature type="transmembrane region" description="Helical" evidence="1">
    <location>
        <begin position="87"/>
        <end position="106"/>
    </location>
</feature>
<evidence type="ECO:0000313" key="2">
    <source>
        <dbReference type="EMBL" id="KAG8087653.1"/>
    </source>
</evidence>
<name>A0A8J5WBF2_ZIZPA</name>
<gene>
    <name evidence="2" type="ORF">GUJ93_ZPchr0010g8581</name>
</gene>
<comment type="caution">
    <text evidence="2">The sequence shown here is derived from an EMBL/GenBank/DDBJ whole genome shotgun (WGS) entry which is preliminary data.</text>
</comment>
<dbReference type="EMBL" id="JAAALK010000082">
    <property type="protein sequence ID" value="KAG8087653.1"/>
    <property type="molecule type" value="Genomic_DNA"/>
</dbReference>
<sequence>MGCCLCNSGVEESSMHLFFECPFSSQCWGFLHICWDAVAPIEDKLLQAKRAFGKDFFHGHCYDCLLVYLVAQKPMYFSQCSTRFHGLVEYFSCYFFTSIIALLPLSQDVYPLLARILVISSLLSPSFSLVWASPLAF</sequence>
<accession>A0A8J5WBF2</accession>
<evidence type="ECO:0000313" key="3">
    <source>
        <dbReference type="Proteomes" id="UP000729402"/>
    </source>
</evidence>
<dbReference type="AlphaFoldDB" id="A0A8J5WBF2"/>
<evidence type="ECO:0000256" key="1">
    <source>
        <dbReference type="SAM" id="Phobius"/>
    </source>
</evidence>
<protein>
    <recommendedName>
        <fullName evidence="4">Reverse transcriptase zinc-binding domain-containing protein</fullName>
    </recommendedName>
</protein>
<dbReference type="Proteomes" id="UP000729402">
    <property type="component" value="Unassembled WGS sequence"/>
</dbReference>
<keyword evidence="1" id="KW-0812">Transmembrane</keyword>
<reference evidence="2" key="1">
    <citation type="journal article" date="2021" name="bioRxiv">
        <title>Whole Genome Assembly and Annotation of Northern Wild Rice, Zizania palustris L., Supports a Whole Genome Duplication in the Zizania Genus.</title>
        <authorList>
            <person name="Haas M."/>
            <person name="Kono T."/>
            <person name="Macchietto M."/>
            <person name="Millas R."/>
            <person name="McGilp L."/>
            <person name="Shao M."/>
            <person name="Duquette J."/>
            <person name="Hirsch C.N."/>
            <person name="Kimball J."/>
        </authorList>
    </citation>
    <scope>NUCLEOTIDE SEQUENCE</scope>
    <source>
        <tissue evidence="2">Fresh leaf tissue</tissue>
    </source>
</reference>
<reference evidence="2" key="2">
    <citation type="submission" date="2021-02" db="EMBL/GenBank/DDBJ databases">
        <authorList>
            <person name="Kimball J.A."/>
            <person name="Haas M.W."/>
            <person name="Macchietto M."/>
            <person name="Kono T."/>
            <person name="Duquette J."/>
            <person name="Shao M."/>
        </authorList>
    </citation>
    <scope>NUCLEOTIDE SEQUENCE</scope>
    <source>
        <tissue evidence="2">Fresh leaf tissue</tissue>
    </source>
</reference>
<keyword evidence="1" id="KW-0472">Membrane</keyword>
<keyword evidence="3" id="KW-1185">Reference proteome</keyword>
<proteinExistence type="predicted"/>